<sequence>MLEAFRIANFKSYREATLSFAPLTLLIGANASGKSNAIEALRLLAWLAQGQRLTEILQRVHTDAYAIRGRVGDLVYNASPTFTLGCRVADTQVAAWNRLDLTIALDATALRIHEEQITSADQHVPLYRVEPTADPSSHDLQVAYNNFARGGRKPHIVATDQQAVFTQLLTPARFANDHPQSQQVIPMVAKRYQTLLEQTLFLDPHPRRMRDYSFMVDVHLRGDGANVSSVLYDLIHRQQAHDQVLAFIRALPEQDIRAITFVETSRSEVMVQLTETFGGREQIRDAPLLSDGTLRVLAIAAALLSAPEGSLVVIEEIDNGVHPSRAQTLLANIQRVAHARRLRVLLTTHNPALLDALPLAAIPDVVCCYRNPTEGDSCLIRLEDLATYPELIAQGSLGDLVTSGTLDRFLKQRQTLQERRADALAWLSTLEVEAGEG</sequence>
<dbReference type="GO" id="GO:0006302">
    <property type="term" value="P:double-strand break repair"/>
    <property type="evidence" value="ECO:0007669"/>
    <property type="project" value="TreeGrafter"/>
</dbReference>
<comment type="caution">
    <text evidence="3">The sequence shown here is derived from an EMBL/GenBank/DDBJ whole genome shotgun (WGS) entry which is preliminary data.</text>
</comment>
<dbReference type="PANTHER" id="PTHR32182">
    <property type="entry name" value="DNA REPLICATION AND REPAIR PROTEIN RECF"/>
    <property type="match status" value="1"/>
</dbReference>
<dbReference type="GO" id="GO:0000731">
    <property type="term" value="P:DNA synthesis involved in DNA repair"/>
    <property type="evidence" value="ECO:0007669"/>
    <property type="project" value="TreeGrafter"/>
</dbReference>
<dbReference type="Proteomes" id="UP000220527">
    <property type="component" value="Unassembled WGS sequence"/>
</dbReference>
<feature type="domain" description="ATPase AAA-type core" evidence="2">
    <location>
        <begin position="208"/>
        <end position="355"/>
    </location>
</feature>
<gene>
    <name evidence="3" type="ORF">CJ255_19575</name>
</gene>
<evidence type="ECO:0008006" key="5">
    <source>
        <dbReference type="Google" id="ProtNLM"/>
    </source>
</evidence>
<dbReference type="EMBL" id="NQWI01000151">
    <property type="protein sequence ID" value="PDW01162.1"/>
    <property type="molecule type" value="Genomic_DNA"/>
</dbReference>
<evidence type="ECO:0000313" key="3">
    <source>
        <dbReference type="EMBL" id="PDW01162.1"/>
    </source>
</evidence>
<dbReference type="AlphaFoldDB" id="A0A2A6REA3"/>
<dbReference type="InterPro" id="IPR027417">
    <property type="entry name" value="P-loop_NTPase"/>
</dbReference>
<evidence type="ECO:0000313" key="4">
    <source>
        <dbReference type="Proteomes" id="UP000220527"/>
    </source>
</evidence>
<dbReference type="InterPro" id="IPR003959">
    <property type="entry name" value="ATPase_AAA_core"/>
</dbReference>
<dbReference type="PANTHER" id="PTHR32182:SF22">
    <property type="entry name" value="ATP-DEPENDENT ENDONUCLEASE, OLD FAMILY-RELATED"/>
    <property type="match status" value="1"/>
</dbReference>
<dbReference type="Pfam" id="PF13304">
    <property type="entry name" value="AAA_21"/>
    <property type="match status" value="1"/>
</dbReference>
<dbReference type="GO" id="GO:0005524">
    <property type="term" value="F:ATP binding"/>
    <property type="evidence" value="ECO:0007669"/>
    <property type="project" value="InterPro"/>
</dbReference>
<dbReference type="GO" id="GO:0016887">
    <property type="term" value="F:ATP hydrolysis activity"/>
    <property type="evidence" value="ECO:0007669"/>
    <property type="project" value="InterPro"/>
</dbReference>
<dbReference type="OrthoDB" id="9809324at2"/>
<dbReference type="InterPro" id="IPR014555">
    <property type="entry name" value="RecF-like"/>
</dbReference>
<keyword evidence="4" id="KW-1185">Reference proteome</keyword>
<dbReference type="RefSeq" id="WP_097645774.1">
    <property type="nucleotide sequence ID" value="NZ_NQWI01000151.1"/>
</dbReference>
<reference evidence="4" key="1">
    <citation type="submission" date="2017-08" db="EMBL/GenBank/DDBJ databases">
        <authorList>
            <person name="Grouzdev D.S."/>
            <person name="Gaisin V.A."/>
            <person name="Rysina M.S."/>
            <person name="Gorlenko V.M."/>
        </authorList>
    </citation>
    <scope>NUCLEOTIDE SEQUENCE [LARGE SCALE GENOMIC DNA]</scope>
    <source>
        <strain evidence="4">Kir15-3F</strain>
    </source>
</reference>
<accession>A0A2A6REA3</accession>
<organism evidence="3 4">
    <name type="scientific">Candidatus Viridilinea mediisalina</name>
    <dbReference type="NCBI Taxonomy" id="2024553"/>
    <lineage>
        <taxon>Bacteria</taxon>
        <taxon>Bacillati</taxon>
        <taxon>Chloroflexota</taxon>
        <taxon>Chloroflexia</taxon>
        <taxon>Chloroflexales</taxon>
        <taxon>Chloroflexineae</taxon>
        <taxon>Oscillochloridaceae</taxon>
        <taxon>Candidatus Viridilinea</taxon>
    </lineage>
</organism>
<dbReference type="Gene3D" id="3.40.50.300">
    <property type="entry name" value="P-loop containing nucleotide triphosphate hydrolases"/>
    <property type="match status" value="2"/>
</dbReference>
<dbReference type="Pfam" id="PF13175">
    <property type="entry name" value="AAA_15"/>
    <property type="match status" value="1"/>
</dbReference>
<name>A0A2A6REA3_9CHLR</name>
<feature type="domain" description="Endonuclease GajA/Old nuclease/RecF-like AAA" evidence="1">
    <location>
        <begin position="1"/>
        <end position="44"/>
    </location>
</feature>
<dbReference type="PIRSF" id="PIRSF029347">
    <property type="entry name" value="RecF"/>
    <property type="match status" value="1"/>
</dbReference>
<dbReference type="InterPro" id="IPR041685">
    <property type="entry name" value="AAA_GajA/Old/RecF-like"/>
</dbReference>
<dbReference type="SUPFAM" id="SSF52540">
    <property type="entry name" value="P-loop containing nucleoside triphosphate hydrolases"/>
    <property type="match status" value="1"/>
</dbReference>
<proteinExistence type="predicted"/>
<protein>
    <recommendedName>
        <fullName evidence="5">ATPase</fullName>
    </recommendedName>
</protein>
<evidence type="ECO:0000259" key="2">
    <source>
        <dbReference type="Pfam" id="PF13304"/>
    </source>
</evidence>
<evidence type="ECO:0000259" key="1">
    <source>
        <dbReference type="Pfam" id="PF13175"/>
    </source>
</evidence>